<comment type="caution">
    <text evidence="1">The sequence shown here is derived from an EMBL/GenBank/DDBJ whole genome shotgun (WGS) entry which is preliminary data.</text>
</comment>
<proteinExistence type="predicted"/>
<evidence type="ECO:0000313" key="1">
    <source>
        <dbReference type="EMBL" id="KKO01959.1"/>
    </source>
</evidence>
<organism evidence="1">
    <name type="scientific">marine sediment metagenome</name>
    <dbReference type="NCBI Taxonomy" id="412755"/>
    <lineage>
        <taxon>unclassified sequences</taxon>
        <taxon>metagenomes</taxon>
        <taxon>ecological metagenomes</taxon>
    </lineage>
</organism>
<reference evidence="1" key="1">
    <citation type="journal article" date="2015" name="Nature">
        <title>Complex archaea that bridge the gap between prokaryotes and eukaryotes.</title>
        <authorList>
            <person name="Spang A."/>
            <person name="Saw J.H."/>
            <person name="Jorgensen S.L."/>
            <person name="Zaremba-Niedzwiedzka K."/>
            <person name="Martijn J."/>
            <person name="Lind A.E."/>
            <person name="van Eijk R."/>
            <person name="Schleper C."/>
            <person name="Guy L."/>
            <person name="Ettema T.J."/>
        </authorList>
    </citation>
    <scope>NUCLEOTIDE SEQUENCE</scope>
</reference>
<gene>
    <name evidence="1" type="ORF">LCGC14_0113140</name>
</gene>
<dbReference type="EMBL" id="LAZR01000033">
    <property type="protein sequence ID" value="KKO01959.1"/>
    <property type="molecule type" value="Genomic_DNA"/>
</dbReference>
<dbReference type="AlphaFoldDB" id="A0A0F9YBV5"/>
<name>A0A0F9YBV5_9ZZZZ</name>
<protein>
    <submittedName>
        <fullName evidence="1">Uncharacterized protein</fullName>
    </submittedName>
</protein>
<sequence length="55" mass="5983">MAAPSPHDQLRSLDSQSAWAIPQVLQHARAAAERVVSRYAVSIAKINIILQSSKT</sequence>
<accession>A0A0F9YBV5</accession>